<dbReference type="Gene3D" id="3.40.50.10210">
    <property type="match status" value="1"/>
</dbReference>
<evidence type="ECO:0000256" key="8">
    <source>
        <dbReference type="ARBA" id="ARBA00030686"/>
    </source>
</evidence>
<evidence type="ECO:0000256" key="2">
    <source>
        <dbReference type="ARBA" id="ARBA00007110"/>
    </source>
</evidence>
<dbReference type="InterPro" id="IPR003200">
    <property type="entry name" value="Nict_dMeBzImd_PRibTrfase"/>
</dbReference>
<dbReference type="UniPathway" id="UPA00061">
    <property type="reaction ID" value="UER00516"/>
</dbReference>
<protein>
    <recommendedName>
        <fullName evidence="4 10">Nicotinate-nucleotide--dimethylbenzimidazole phosphoribosyltransferase</fullName>
        <shortName evidence="10">NN:DBI PRT</shortName>
        <ecNumber evidence="3 10">2.4.2.21</ecNumber>
    </recommendedName>
    <alternativeName>
        <fullName evidence="8 10">N(1)-alpha-phosphoribosyltransferase</fullName>
    </alternativeName>
</protein>
<organism evidence="11">
    <name type="scientific">uncultured Thiotrichaceae bacterium</name>
    <dbReference type="NCBI Taxonomy" id="298394"/>
    <lineage>
        <taxon>Bacteria</taxon>
        <taxon>Pseudomonadati</taxon>
        <taxon>Pseudomonadota</taxon>
        <taxon>Gammaproteobacteria</taxon>
        <taxon>Thiotrichales</taxon>
        <taxon>Thiotrichaceae</taxon>
        <taxon>environmental samples</taxon>
    </lineage>
</organism>
<dbReference type="AlphaFoldDB" id="A0A6S6S830"/>
<proteinExistence type="inferred from homology"/>
<evidence type="ECO:0000256" key="6">
    <source>
        <dbReference type="ARBA" id="ARBA00022676"/>
    </source>
</evidence>
<evidence type="ECO:0000256" key="1">
    <source>
        <dbReference type="ARBA" id="ARBA00005049"/>
    </source>
</evidence>
<evidence type="ECO:0000313" key="11">
    <source>
        <dbReference type="EMBL" id="CAA6800592.1"/>
    </source>
</evidence>
<evidence type="ECO:0000256" key="5">
    <source>
        <dbReference type="ARBA" id="ARBA00022573"/>
    </source>
</evidence>
<evidence type="ECO:0000256" key="4">
    <source>
        <dbReference type="ARBA" id="ARBA00015486"/>
    </source>
</evidence>
<keyword evidence="5 10" id="KW-0169">Cobalamin biosynthesis</keyword>
<dbReference type="CDD" id="cd02439">
    <property type="entry name" value="DMB-PRT_CobT"/>
    <property type="match status" value="1"/>
</dbReference>
<accession>A0A6S6S830</accession>
<comment type="catalytic activity">
    <reaction evidence="9 10">
        <text>5,6-dimethylbenzimidazole + nicotinate beta-D-ribonucleotide = alpha-ribazole 5'-phosphate + nicotinate + H(+)</text>
        <dbReference type="Rhea" id="RHEA:11196"/>
        <dbReference type="ChEBI" id="CHEBI:15378"/>
        <dbReference type="ChEBI" id="CHEBI:15890"/>
        <dbReference type="ChEBI" id="CHEBI:32544"/>
        <dbReference type="ChEBI" id="CHEBI:57502"/>
        <dbReference type="ChEBI" id="CHEBI:57918"/>
        <dbReference type="EC" id="2.4.2.21"/>
    </reaction>
</comment>
<keyword evidence="6 10" id="KW-0328">Glycosyltransferase</keyword>
<evidence type="ECO:0000256" key="3">
    <source>
        <dbReference type="ARBA" id="ARBA00011991"/>
    </source>
</evidence>
<dbReference type="PANTHER" id="PTHR43463">
    <property type="entry name" value="NICOTINATE-NUCLEOTIDE--DIMETHYLBENZIMIDAZOLE PHOSPHORIBOSYLTRANSFERASE"/>
    <property type="match status" value="1"/>
</dbReference>
<evidence type="ECO:0000256" key="9">
    <source>
        <dbReference type="ARBA" id="ARBA00047340"/>
    </source>
</evidence>
<dbReference type="InterPro" id="IPR036087">
    <property type="entry name" value="Nict_dMeBzImd_PRibTrfase_sf"/>
</dbReference>
<dbReference type="InterPro" id="IPR017846">
    <property type="entry name" value="Nict_dMeBzImd_PRibTrfase_bact"/>
</dbReference>
<evidence type="ECO:0000256" key="7">
    <source>
        <dbReference type="ARBA" id="ARBA00022679"/>
    </source>
</evidence>
<dbReference type="NCBIfam" id="TIGR03160">
    <property type="entry name" value="cobT_DBIPRT"/>
    <property type="match status" value="1"/>
</dbReference>
<dbReference type="InterPro" id="IPR023195">
    <property type="entry name" value="Nict_dMeBzImd_PRibTrfase_N"/>
</dbReference>
<sequence length="348" mass="36992">MDWILSPCPKLDSRFETFAKARQAQLTKPLGALGKLESIAIRLSHLQQSEQPSLDTIAITVFAADHGLVDEGVSAFPQAVTAQMVHNFLQGGAAINVLANELNASLEVVDVGVKSDIAKHPTLISQKAGRGTANSTLEAAMQTAQLTMALQTGRDCIDRAIHHKVELFIAGEMGIGNTTAATALYCALLDLTPTQATGAGTGLDADAIHHKATVIQSILNKHQHCGNDALEWLRCVGGFEIAAMTGAYIAAAQQGLPILVDGFISTVAALYAVRIHSEVNDWLFFSHISAEQGHRKVLELLQQEALLDLDMRLGEGTGAAMAVPMMRNACALHNQMATFAEAAVATKL</sequence>
<name>A0A6S6S830_9GAMM</name>
<dbReference type="Gene3D" id="1.10.1610.10">
    <property type="match status" value="1"/>
</dbReference>
<dbReference type="Pfam" id="PF02277">
    <property type="entry name" value="DBI_PRT"/>
    <property type="match status" value="1"/>
</dbReference>
<dbReference type="PANTHER" id="PTHR43463:SF1">
    <property type="entry name" value="NICOTINATE-NUCLEOTIDE--DIMETHYLBENZIMIDAZOLE PHOSPHORIBOSYLTRANSFERASE"/>
    <property type="match status" value="1"/>
</dbReference>
<dbReference type="EMBL" id="CACVAY010000006">
    <property type="protein sequence ID" value="CAA6800592.1"/>
    <property type="molecule type" value="Genomic_DNA"/>
</dbReference>
<dbReference type="SUPFAM" id="SSF52733">
    <property type="entry name" value="Nicotinate mononucleotide:5,6-dimethylbenzimidazole phosphoribosyltransferase (CobT)"/>
    <property type="match status" value="1"/>
</dbReference>
<reference evidence="11" key="1">
    <citation type="submission" date="2020-01" db="EMBL/GenBank/DDBJ databases">
        <authorList>
            <person name="Meier V. D."/>
            <person name="Meier V D."/>
        </authorList>
    </citation>
    <scope>NUCLEOTIDE SEQUENCE</scope>
    <source>
        <strain evidence="11">HLG_WM_MAG_07</strain>
    </source>
</reference>
<dbReference type="FunFam" id="3.40.50.10210:FF:000001">
    <property type="entry name" value="Nicotinate-nucleotide--dimethylbenzimidazole phosphoribosyltransferase"/>
    <property type="match status" value="1"/>
</dbReference>
<gene>
    <name evidence="10" type="primary">cobT</name>
    <name evidence="11" type="ORF">HELGO_WM28956</name>
</gene>
<dbReference type="NCBIfam" id="NF000996">
    <property type="entry name" value="PRK00105.1"/>
    <property type="match status" value="1"/>
</dbReference>
<comment type="function">
    <text evidence="10">Catalyzes the synthesis of alpha-ribazole-5'-phosphate from nicotinate mononucleotide (NAMN) and 5,6-dimethylbenzimidazole (DMB).</text>
</comment>
<evidence type="ECO:0000256" key="10">
    <source>
        <dbReference type="HAMAP-Rule" id="MF_00230"/>
    </source>
</evidence>
<comment type="pathway">
    <text evidence="1 10">Nucleoside biosynthesis; alpha-ribazole biosynthesis; alpha-ribazole from 5,6-dimethylbenzimidazole: step 1/2.</text>
</comment>
<dbReference type="GO" id="GO:0009236">
    <property type="term" value="P:cobalamin biosynthetic process"/>
    <property type="evidence" value="ECO:0007669"/>
    <property type="project" value="UniProtKB-UniRule"/>
</dbReference>
<feature type="active site" description="Proton acceptor" evidence="10">
    <location>
        <position position="315"/>
    </location>
</feature>
<dbReference type="HAMAP" id="MF_00230">
    <property type="entry name" value="CobT"/>
    <property type="match status" value="1"/>
</dbReference>
<dbReference type="GO" id="GO:0008939">
    <property type="term" value="F:nicotinate-nucleotide-dimethylbenzimidazole phosphoribosyltransferase activity"/>
    <property type="evidence" value="ECO:0007669"/>
    <property type="project" value="UniProtKB-UniRule"/>
</dbReference>
<keyword evidence="7 10" id="KW-0808">Transferase</keyword>
<comment type="similarity">
    <text evidence="2 10">Belongs to the CobT family.</text>
</comment>
<dbReference type="EC" id="2.4.2.21" evidence="3 10"/>